<dbReference type="STRING" id="46177.SAMN05660976_04698"/>
<evidence type="ECO:0000259" key="2">
    <source>
        <dbReference type="Pfam" id="PF00582"/>
    </source>
</evidence>
<evidence type="ECO:0000313" key="3">
    <source>
        <dbReference type="EMBL" id="SEM27309.1"/>
    </source>
</evidence>
<dbReference type="Pfam" id="PF00582">
    <property type="entry name" value="Usp"/>
    <property type="match status" value="2"/>
</dbReference>
<dbReference type="Proteomes" id="UP000198953">
    <property type="component" value="Unassembled WGS sequence"/>
</dbReference>
<reference evidence="3 4" key="1">
    <citation type="submission" date="2016-10" db="EMBL/GenBank/DDBJ databases">
        <authorList>
            <person name="de Groot N.N."/>
        </authorList>
    </citation>
    <scope>NUCLEOTIDE SEQUENCE [LARGE SCALE GENOMIC DNA]</scope>
    <source>
        <strain evidence="3 4">DSM 43357</strain>
    </source>
</reference>
<dbReference type="RefSeq" id="WP_055501358.1">
    <property type="nucleotide sequence ID" value="NZ_BBZG01000001.1"/>
</dbReference>
<organism evidence="3 4">
    <name type="scientific">Nonomuraea pusilla</name>
    <dbReference type="NCBI Taxonomy" id="46177"/>
    <lineage>
        <taxon>Bacteria</taxon>
        <taxon>Bacillati</taxon>
        <taxon>Actinomycetota</taxon>
        <taxon>Actinomycetes</taxon>
        <taxon>Streptosporangiales</taxon>
        <taxon>Streptosporangiaceae</taxon>
        <taxon>Nonomuraea</taxon>
    </lineage>
</organism>
<dbReference type="PANTHER" id="PTHR46553">
    <property type="entry name" value="ADENINE NUCLEOTIDE ALPHA HYDROLASES-LIKE SUPERFAMILY PROTEIN"/>
    <property type="match status" value="1"/>
</dbReference>
<sequence>MSRPIVVGLDGSESSYEALDWAVDDAVRRGLSLRLAHVRQPWQAERSGIAASDHQTLTERCEAMLATGTERARRRVPELRVESALITGALVERMREESRAADSMVLGSRGLGGFAGLVLGSCGLALAGHAVCPVVIVRRPEHPGGEVVAGFDGSPDAEAGLEFALEQAAARGVPLRVLYSQPSPVVAPHPVGYGPIPVGPPVKEIWQRLAPWREKYADVEVAESVATGQPATALSHASRRASLVVVGSRGLGGFASAVLGSVSHAVLQRARCPVAVVHSPWNRT</sequence>
<dbReference type="AlphaFoldDB" id="A0A1H7X2H4"/>
<dbReference type="InterPro" id="IPR006016">
    <property type="entry name" value="UspA"/>
</dbReference>
<dbReference type="PANTHER" id="PTHR46553:SF3">
    <property type="entry name" value="ADENINE NUCLEOTIDE ALPHA HYDROLASES-LIKE SUPERFAMILY PROTEIN"/>
    <property type="match status" value="1"/>
</dbReference>
<dbReference type="PRINTS" id="PR01438">
    <property type="entry name" value="UNVRSLSTRESS"/>
</dbReference>
<gene>
    <name evidence="3" type="ORF">SAMN05660976_04698</name>
</gene>
<dbReference type="InterPro" id="IPR006015">
    <property type="entry name" value="Universal_stress_UspA"/>
</dbReference>
<dbReference type="EMBL" id="FOBF01000011">
    <property type="protein sequence ID" value="SEM27309.1"/>
    <property type="molecule type" value="Genomic_DNA"/>
</dbReference>
<dbReference type="Gene3D" id="3.40.50.620">
    <property type="entry name" value="HUPs"/>
    <property type="match status" value="2"/>
</dbReference>
<name>A0A1H7X2H4_9ACTN</name>
<dbReference type="OrthoDB" id="9816117at2"/>
<evidence type="ECO:0000313" key="4">
    <source>
        <dbReference type="Proteomes" id="UP000198953"/>
    </source>
</evidence>
<feature type="domain" description="UspA" evidence="2">
    <location>
        <begin position="147"/>
        <end position="278"/>
    </location>
</feature>
<proteinExistence type="inferred from homology"/>
<protein>
    <submittedName>
        <fullName evidence="3">Nucleotide-binding universal stress protein, UspA family</fullName>
    </submittedName>
</protein>
<dbReference type="SUPFAM" id="SSF52402">
    <property type="entry name" value="Adenine nucleotide alpha hydrolases-like"/>
    <property type="match status" value="2"/>
</dbReference>
<feature type="domain" description="UspA" evidence="2">
    <location>
        <begin position="1"/>
        <end position="138"/>
    </location>
</feature>
<evidence type="ECO:0000256" key="1">
    <source>
        <dbReference type="ARBA" id="ARBA00008791"/>
    </source>
</evidence>
<comment type="similarity">
    <text evidence="1">Belongs to the universal stress protein A family.</text>
</comment>
<dbReference type="InterPro" id="IPR014729">
    <property type="entry name" value="Rossmann-like_a/b/a_fold"/>
</dbReference>
<accession>A0A1H7X2H4</accession>
<keyword evidence="4" id="KW-1185">Reference proteome</keyword>